<evidence type="ECO:0000256" key="4">
    <source>
        <dbReference type="ARBA" id="ARBA00022801"/>
    </source>
</evidence>
<dbReference type="Pfam" id="PF24708">
    <property type="entry name" value="Lip_C"/>
    <property type="match status" value="1"/>
</dbReference>
<evidence type="ECO:0000256" key="2">
    <source>
        <dbReference type="ARBA" id="ARBA00022525"/>
    </source>
</evidence>
<organism evidence="7 8">
    <name type="scientific">Sanghuangporus baumii</name>
    <name type="common">Phellinus baumii</name>
    <dbReference type="NCBI Taxonomy" id="108892"/>
    <lineage>
        <taxon>Eukaryota</taxon>
        <taxon>Fungi</taxon>
        <taxon>Dikarya</taxon>
        <taxon>Basidiomycota</taxon>
        <taxon>Agaricomycotina</taxon>
        <taxon>Agaricomycetes</taxon>
        <taxon>Hymenochaetales</taxon>
        <taxon>Hymenochaetaceae</taxon>
        <taxon>Sanghuangporus</taxon>
    </lineage>
</organism>
<dbReference type="EMBL" id="LNZH02000187">
    <property type="protein sequence ID" value="OCB87900.1"/>
    <property type="molecule type" value="Genomic_DNA"/>
</dbReference>
<keyword evidence="2" id="KW-0964">Secreted</keyword>
<evidence type="ECO:0000259" key="6">
    <source>
        <dbReference type="Pfam" id="PF24708"/>
    </source>
</evidence>
<keyword evidence="8" id="KW-1185">Reference proteome</keyword>
<reference evidence="7" key="1">
    <citation type="submission" date="2016-06" db="EMBL/GenBank/DDBJ databases">
        <title>Draft Genome sequence of the fungus Inonotus baumii.</title>
        <authorList>
            <person name="Zhu H."/>
            <person name="Lin W."/>
        </authorList>
    </citation>
    <scope>NUCLEOTIDE SEQUENCE</scope>
    <source>
        <strain evidence="7">821</strain>
    </source>
</reference>
<evidence type="ECO:0000256" key="3">
    <source>
        <dbReference type="ARBA" id="ARBA00022729"/>
    </source>
</evidence>
<comment type="subcellular location">
    <subcellularLocation>
        <location evidence="1">Secreted</location>
    </subcellularLocation>
</comment>
<evidence type="ECO:0000313" key="7">
    <source>
        <dbReference type="EMBL" id="OCB87900.1"/>
    </source>
</evidence>
<dbReference type="SUPFAM" id="SSF53474">
    <property type="entry name" value="alpha/beta-Hydrolases"/>
    <property type="match status" value="1"/>
</dbReference>
<evidence type="ECO:0000313" key="8">
    <source>
        <dbReference type="Proteomes" id="UP000757232"/>
    </source>
</evidence>
<protein>
    <submittedName>
        <fullName evidence="7">Alpha/beta-hydrolase</fullName>
    </submittedName>
</protein>
<dbReference type="InterPro" id="IPR056304">
    <property type="entry name" value="Lip-like_C"/>
</dbReference>
<dbReference type="PANTHER" id="PTHR34043">
    <property type="entry name" value="ALPHA/BETA-HYDROLASES SUPERFAMILY PROTEIN"/>
    <property type="match status" value="1"/>
</dbReference>
<dbReference type="Proteomes" id="UP000757232">
    <property type="component" value="Unassembled WGS sequence"/>
</dbReference>
<dbReference type="GO" id="GO:0005576">
    <property type="term" value="C:extracellular region"/>
    <property type="evidence" value="ECO:0007669"/>
    <property type="project" value="UniProtKB-SubCell"/>
</dbReference>
<keyword evidence="5" id="KW-0443">Lipid metabolism</keyword>
<dbReference type="PANTHER" id="PTHR34043:SF3">
    <property type="entry name" value="ALPHA_BETA-HYDROLASES SUPERFAMILY PROTEIN"/>
    <property type="match status" value="1"/>
</dbReference>
<comment type="caution">
    <text evidence="7">The sequence shown here is derived from an EMBL/GenBank/DDBJ whole genome shotgun (WGS) entry which is preliminary data.</text>
</comment>
<keyword evidence="3" id="KW-0732">Signal</keyword>
<dbReference type="InterPro" id="IPR029058">
    <property type="entry name" value="AB_hydrolase_fold"/>
</dbReference>
<name>A0A9Q5N4B7_SANBA</name>
<accession>A0A9Q5N4B7</accession>
<dbReference type="Gene3D" id="3.40.50.1820">
    <property type="entry name" value="alpha/beta hydrolase"/>
    <property type="match status" value="1"/>
</dbReference>
<gene>
    <name evidence="7" type="ORF">A7U60_g5037</name>
</gene>
<evidence type="ECO:0000256" key="5">
    <source>
        <dbReference type="ARBA" id="ARBA00023098"/>
    </source>
</evidence>
<dbReference type="OrthoDB" id="206848at2759"/>
<evidence type="ECO:0000256" key="1">
    <source>
        <dbReference type="ARBA" id="ARBA00004613"/>
    </source>
</evidence>
<proteinExistence type="predicted"/>
<sequence>MKEDSDPCTGDIPLIIVEGFLSTSGSVAWSPLRRYVGGYENMLGDRKVMIASVGPVSSLHDRACELYYTIKGGTVDYGAEHARQSGHKRYGRHHPTGLYPIWSPSNPLHFLGHSIGGATIMKLQHLLSIGFFGQDTHTDMLLSVTTVSCPFRGTQIVYALGERTDSAPAVRPFSVGSILAKAVHVLSYISPLLPKALDLHADSRALSYQECSLTSFLRHLWRSSWAEGRDATPFDVTFEAADERDANDEGHCNPNTYYTSYTAFFTNRVSSENGKHSPPITNIRIPPLYFSARSIGSFDFESLVPQPSFLPDHRTALDDFALVKPGILRRASQDAELSEHYWANDGVVPVFSQWHPRECAETRCIHHESSPASAPLPSPRLRQHPEKRLLEPGVWNVYTLEDTHHLSVLPLWVGSSCQQNFWSDLGDFLNNIDSQQLDV</sequence>
<keyword evidence="4" id="KW-0378">Hydrolase</keyword>
<dbReference type="GO" id="GO:0016787">
    <property type="term" value="F:hydrolase activity"/>
    <property type="evidence" value="ECO:0007669"/>
    <property type="project" value="UniProtKB-KW"/>
</dbReference>
<dbReference type="AlphaFoldDB" id="A0A9Q5N4B7"/>
<feature type="domain" description="Lipase-like C-terminal" evidence="6">
    <location>
        <begin position="12"/>
        <end position="272"/>
    </location>
</feature>
<dbReference type="GO" id="GO:0006629">
    <property type="term" value="P:lipid metabolic process"/>
    <property type="evidence" value="ECO:0007669"/>
    <property type="project" value="UniProtKB-KW"/>
</dbReference>